<gene>
    <name evidence="1" type="ORF">FRACYDRAFT_242445</name>
</gene>
<accession>A0A1E7F8D9</accession>
<sequence>MQQRSSFPSCRSTVTDNTKKLKAMSTSSVKNVVNDDGGRKINNEGLSALTLLGLPFPIRVSILNYLGQTQDRTFKFDICFKNKIISYYTHKGTPKYVEMDWILSLDMSVSTLKKVFLCNLAEYLSLILPKLREIDLTNTCGPIMLVALRNFSRRCPHLEKVTWNNIDMYVFVKLNGDDMRFSNIGNLKEITMDNSNLCCSSADRGIDTMLALGNHRDTFLFHRCSNALESVSIRNAKCFSTKFNYRNSYLFMLPQSALIKFVRSVPSLRWFRSDLTPENMDMLRLERPEIELLN</sequence>
<dbReference type="Proteomes" id="UP000095751">
    <property type="component" value="Unassembled WGS sequence"/>
</dbReference>
<protein>
    <submittedName>
        <fullName evidence="1">Uncharacterized protein</fullName>
    </submittedName>
</protein>
<name>A0A1E7F8D9_9STRA</name>
<dbReference type="OrthoDB" id="549243at2759"/>
<evidence type="ECO:0000313" key="1">
    <source>
        <dbReference type="EMBL" id="OEU14093.1"/>
    </source>
</evidence>
<dbReference type="KEGG" id="fcy:FRACYDRAFT_242445"/>
<dbReference type="AlphaFoldDB" id="A0A1E7F8D9"/>
<proteinExistence type="predicted"/>
<evidence type="ECO:0000313" key="2">
    <source>
        <dbReference type="Proteomes" id="UP000095751"/>
    </source>
</evidence>
<keyword evidence="2" id="KW-1185">Reference proteome</keyword>
<organism evidence="1 2">
    <name type="scientific">Fragilariopsis cylindrus CCMP1102</name>
    <dbReference type="NCBI Taxonomy" id="635003"/>
    <lineage>
        <taxon>Eukaryota</taxon>
        <taxon>Sar</taxon>
        <taxon>Stramenopiles</taxon>
        <taxon>Ochrophyta</taxon>
        <taxon>Bacillariophyta</taxon>
        <taxon>Bacillariophyceae</taxon>
        <taxon>Bacillariophycidae</taxon>
        <taxon>Bacillariales</taxon>
        <taxon>Bacillariaceae</taxon>
        <taxon>Fragilariopsis</taxon>
    </lineage>
</organism>
<dbReference type="InParanoid" id="A0A1E7F8D9"/>
<reference evidence="1 2" key="1">
    <citation type="submission" date="2016-09" db="EMBL/GenBank/DDBJ databases">
        <title>Extensive genetic diversity and differential bi-allelic expression allows diatom success in the polar Southern Ocean.</title>
        <authorList>
            <consortium name="DOE Joint Genome Institute"/>
            <person name="Mock T."/>
            <person name="Otillar R.P."/>
            <person name="Strauss J."/>
            <person name="Dupont C."/>
            <person name="Frickenhaus S."/>
            <person name="Maumus F."/>
            <person name="Mcmullan M."/>
            <person name="Sanges R."/>
            <person name="Schmutz J."/>
            <person name="Toseland A."/>
            <person name="Valas R."/>
            <person name="Veluchamy A."/>
            <person name="Ward B.J."/>
            <person name="Allen A."/>
            <person name="Barry K."/>
            <person name="Falciatore A."/>
            <person name="Ferrante M."/>
            <person name="Fortunato A.E."/>
            <person name="Gloeckner G."/>
            <person name="Gruber A."/>
            <person name="Hipkin R."/>
            <person name="Janech M."/>
            <person name="Kroth P."/>
            <person name="Leese F."/>
            <person name="Lindquist E."/>
            <person name="Lyon B.R."/>
            <person name="Martin J."/>
            <person name="Mayer C."/>
            <person name="Parker M."/>
            <person name="Quesneville H."/>
            <person name="Raymond J."/>
            <person name="Uhlig C."/>
            <person name="Valentin K.U."/>
            <person name="Worden A.Z."/>
            <person name="Armbrust E.V."/>
            <person name="Bowler C."/>
            <person name="Green B."/>
            <person name="Moulton V."/>
            <person name="Van Oosterhout C."/>
            <person name="Grigoriev I."/>
        </authorList>
    </citation>
    <scope>NUCLEOTIDE SEQUENCE [LARGE SCALE GENOMIC DNA]</scope>
    <source>
        <strain evidence="1 2">CCMP1102</strain>
    </source>
</reference>
<dbReference type="EMBL" id="KV784361">
    <property type="protein sequence ID" value="OEU14093.1"/>
    <property type="molecule type" value="Genomic_DNA"/>
</dbReference>